<feature type="region of interest" description="Disordered" evidence="6">
    <location>
        <begin position="278"/>
        <end position="347"/>
    </location>
</feature>
<dbReference type="Gene3D" id="3.10.10.10">
    <property type="entry name" value="HIV Type 1 Reverse Transcriptase, subunit A, domain 1"/>
    <property type="match status" value="1"/>
</dbReference>
<dbReference type="Gene3D" id="4.10.60.10">
    <property type="entry name" value="Zinc finger, CCHC-type"/>
    <property type="match status" value="1"/>
</dbReference>
<gene>
    <name evidence="9" type="primary">LOC140016496</name>
</gene>
<feature type="compositionally biased region" description="Polar residues" evidence="6">
    <location>
        <begin position="334"/>
        <end position="343"/>
    </location>
</feature>
<keyword evidence="4" id="KW-0255">Endonuclease</keyword>
<dbReference type="InterPro" id="IPR036875">
    <property type="entry name" value="Znf_CCHC_sf"/>
</dbReference>
<keyword evidence="2" id="KW-0548">Nucleotidyltransferase</keyword>
<evidence type="ECO:0000256" key="6">
    <source>
        <dbReference type="SAM" id="MobiDB-lite"/>
    </source>
</evidence>
<dbReference type="SMART" id="SM00343">
    <property type="entry name" value="ZnF_C2HC"/>
    <property type="match status" value="2"/>
</dbReference>
<dbReference type="SUPFAM" id="SSF56672">
    <property type="entry name" value="DNA/RNA polymerases"/>
    <property type="match status" value="1"/>
</dbReference>
<dbReference type="Pfam" id="PF00078">
    <property type="entry name" value="RVT_1"/>
    <property type="match status" value="1"/>
</dbReference>
<keyword evidence="3" id="KW-0540">Nuclease</keyword>
<keyword evidence="8" id="KW-1185">Reference proteome</keyword>
<dbReference type="GeneID" id="140016496"/>
<dbReference type="InterPro" id="IPR043128">
    <property type="entry name" value="Rev_trsase/Diguanyl_cyclase"/>
</dbReference>
<dbReference type="RefSeq" id="XP_071926128.1">
    <property type="nucleotide sequence ID" value="XM_072070027.1"/>
</dbReference>
<evidence type="ECO:0000256" key="1">
    <source>
        <dbReference type="ARBA" id="ARBA00022679"/>
    </source>
</evidence>
<dbReference type="Gene3D" id="3.30.70.270">
    <property type="match status" value="1"/>
</dbReference>
<feature type="region of interest" description="Disordered" evidence="6">
    <location>
        <begin position="389"/>
        <end position="412"/>
    </location>
</feature>
<dbReference type="Gene3D" id="2.40.70.10">
    <property type="entry name" value="Acid Proteases"/>
    <property type="match status" value="1"/>
</dbReference>
<dbReference type="InterPro" id="IPR001878">
    <property type="entry name" value="Znf_CCHC"/>
</dbReference>
<dbReference type="InterPro" id="IPR012337">
    <property type="entry name" value="RNaseH-like_sf"/>
</dbReference>
<dbReference type="InterPro" id="IPR000477">
    <property type="entry name" value="RT_dom"/>
</dbReference>
<evidence type="ECO:0000256" key="5">
    <source>
        <dbReference type="SAM" id="Coils"/>
    </source>
</evidence>
<dbReference type="SUPFAM" id="SSF53098">
    <property type="entry name" value="Ribonuclease H-like"/>
    <property type="match status" value="1"/>
</dbReference>
<dbReference type="InterPro" id="IPR050951">
    <property type="entry name" value="Retrovirus_Pol_polyprotein"/>
</dbReference>
<dbReference type="PANTHER" id="PTHR37984">
    <property type="entry name" value="PROTEIN CBG26694"/>
    <property type="match status" value="1"/>
</dbReference>
<feature type="coiled-coil region" evidence="5">
    <location>
        <begin position="58"/>
        <end position="99"/>
    </location>
</feature>
<dbReference type="SUPFAM" id="SSF50630">
    <property type="entry name" value="Acid proteases"/>
    <property type="match status" value="1"/>
</dbReference>
<evidence type="ECO:0000313" key="9">
    <source>
        <dbReference type="RefSeq" id="XP_071926128.1"/>
    </source>
</evidence>
<feature type="compositionally biased region" description="Polar residues" evidence="6">
    <location>
        <begin position="393"/>
        <end position="406"/>
    </location>
</feature>
<sequence>MDALSESSETPTVEQGRGVLPVIKYQIRPRGSTIRWSPASRLRRCACRHRFAYPNTLVLAVDKERKELAKDYARLEAETNQLREANKRQAERIKELEYDLGEGQDRVDDLCTQLGETRERMVKRARQMKEKAGSILNMCDDLLGDESDEDSCVRGSVGVESAQARGPDPDVAEQWLEKMIDIFAALHYLEERQVTFAVFQLEGAARSWWNITRMKWEREQTPRTWMNFVREFNAKRARRFLQGLNVEIQKDLAVAQITTFSDAVEKALRSENVRLQVRNFQNRKRGAAGSSSTQGDKSTPPPPKFGRGAGGGRFSSPARGASSRGIQPGRGPPRSTTQGSSATVARGPCNFCGKPNHTEDDCWRKQNKCLQCGSTEHRFANCPVQARDARGTTPMTSKATSSQSRVDSTKPKVPARVYSIEQRPVPDSAEVVEGTIPVFHRLARILIDPGATHSFVNPEFMCGIDINPVTLPYELEVSTPTGDQSFISSKMHTNYEIWVGERKLLGNLISLAIKGYDVILGMDWLARYDAQLDCKRKTVEFHIPGEATLRLDVRGSLASSAMISSIRARKLLSRGAQGFLAFLINTPTDKLKIENVPVVSEYPDVFPDELVNLPPEREVMFEVNLCPGASPISKTPYQMAPAELKELKLQLQDLLERGFIHESGSPWGAPVLFVKKKDGTLRLCIDYRGLNNVTIKNKYPIPHIDELFDQLQGAVVFSKLDLRQGYYQLLIKKEDVPKTAFNSRYGHFEFAVMPFGLTNAPAAFMDLMHRIFKPYLDRFVVKELNMRQRRWMEFLEDYDYTINYHPGKANVVADALSRKAQISGLMVKEWELLGAVGEWNPKLEHNRITFGNIRVTSVFLEKIKEAQIKDPTVQRMKREIAQYVQTCLVCQQVKAEHQKPSGLLQPLEIPEWKWEHITMDFVSGLPRTQKGHDAVWVIVDRLTKSAHFLPVNMKYSMDKLARVYWEEIVRLHGVPVSIVSDRDPRFVSRFWQKFQETLGTKLNLSTTYHPQTDGQSERTIQTLEDMLRTCIQDFGGNWGQHMTLVEFAYNNSYHSSIQMAPYEALYGRKCRSPLYWDEVGEKRILDPTIIPWMEDAREKVKVIRQRLQTAQSRQKSYADNRRKDLEF</sequence>
<keyword evidence="5" id="KW-0175">Coiled coil</keyword>
<dbReference type="InterPro" id="IPR036397">
    <property type="entry name" value="RNaseH_sf"/>
</dbReference>
<accession>A0ABM4W2X9</accession>
<organism evidence="8 9">
    <name type="scientific">Coffea arabica</name>
    <name type="common">Arabian coffee</name>
    <dbReference type="NCBI Taxonomy" id="13443"/>
    <lineage>
        <taxon>Eukaryota</taxon>
        <taxon>Viridiplantae</taxon>
        <taxon>Streptophyta</taxon>
        <taxon>Embryophyta</taxon>
        <taxon>Tracheophyta</taxon>
        <taxon>Spermatophyta</taxon>
        <taxon>Magnoliopsida</taxon>
        <taxon>eudicotyledons</taxon>
        <taxon>Gunneridae</taxon>
        <taxon>Pentapetalae</taxon>
        <taxon>asterids</taxon>
        <taxon>lamiids</taxon>
        <taxon>Gentianales</taxon>
        <taxon>Rubiaceae</taxon>
        <taxon>Ixoroideae</taxon>
        <taxon>Gardenieae complex</taxon>
        <taxon>Bertiereae - Coffeeae clade</taxon>
        <taxon>Coffeeae</taxon>
        <taxon>Coffea</taxon>
    </lineage>
</organism>
<proteinExistence type="predicted"/>
<evidence type="ECO:0000313" key="8">
    <source>
        <dbReference type="Proteomes" id="UP001652660"/>
    </source>
</evidence>
<evidence type="ECO:0000256" key="4">
    <source>
        <dbReference type="ARBA" id="ARBA00022759"/>
    </source>
</evidence>
<dbReference type="PROSITE" id="PS50994">
    <property type="entry name" value="INTEGRASE"/>
    <property type="match status" value="1"/>
</dbReference>
<dbReference type="Proteomes" id="UP001652660">
    <property type="component" value="Chromosome 11c"/>
</dbReference>
<dbReference type="CDD" id="cd01647">
    <property type="entry name" value="RT_LTR"/>
    <property type="match status" value="1"/>
</dbReference>
<keyword evidence="4" id="KW-0378">Hydrolase</keyword>
<protein>
    <recommendedName>
        <fullName evidence="7">Integrase catalytic domain-containing protein</fullName>
    </recommendedName>
</protein>
<evidence type="ECO:0000256" key="2">
    <source>
        <dbReference type="ARBA" id="ARBA00022695"/>
    </source>
</evidence>
<dbReference type="Gene3D" id="3.30.420.10">
    <property type="entry name" value="Ribonuclease H-like superfamily/Ribonuclease H"/>
    <property type="match status" value="1"/>
</dbReference>
<keyword evidence="1" id="KW-0808">Transferase</keyword>
<dbReference type="InterPro" id="IPR001584">
    <property type="entry name" value="Integrase_cat-core"/>
</dbReference>
<dbReference type="InterPro" id="IPR043502">
    <property type="entry name" value="DNA/RNA_pol_sf"/>
</dbReference>
<feature type="compositionally biased region" description="Low complexity" evidence="6">
    <location>
        <begin position="314"/>
        <end position="325"/>
    </location>
</feature>
<dbReference type="PANTHER" id="PTHR37984:SF5">
    <property type="entry name" value="PROTEIN NYNRIN-LIKE"/>
    <property type="match status" value="1"/>
</dbReference>
<reference evidence="9" key="1">
    <citation type="submission" date="2025-08" db="UniProtKB">
        <authorList>
            <consortium name="RefSeq"/>
        </authorList>
    </citation>
    <scope>IDENTIFICATION</scope>
    <source>
        <tissue evidence="9">Leaves</tissue>
    </source>
</reference>
<name>A0ABM4W2X9_COFAR</name>
<dbReference type="CDD" id="cd00303">
    <property type="entry name" value="retropepsin_like"/>
    <property type="match status" value="1"/>
</dbReference>
<dbReference type="SUPFAM" id="SSF57756">
    <property type="entry name" value="Retrovirus zinc finger-like domains"/>
    <property type="match status" value="1"/>
</dbReference>
<evidence type="ECO:0000256" key="3">
    <source>
        <dbReference type="ARBA" id="ARBA00022722"/>
    </source>
</evidence>
<dbReference type="Pfam" id="PF08284">
    <property type="entry name" value="RVP_2"/>
    <property type="match status" value="1"/>
</dbReference>
<evidence type="ECO:0000259" key="7">
    <source>
        <dbReference type="PROSITE" id="PS50994"/>
    </source>
</evidence>
<feature type="domain" description="Integrase catalytic" evidence="7">
    <location>
        <begin position="906"/>
        <end position="1069"/>
    </location>
</feature>
<dbReference type="InterPro" id="IPR021109">
    <property type="entry name" value="Peptidase_aspartic_dom_sf"/>
</dbReference>